<dbReference type="Proteomes" id="UP001336250">
    <property type="component" value="Unassembled WGS sequence"/>
</dbReference>
<keyword evidence="6 9" id="KW-0963">Cytoplasm</keyword>
<evidence type="ECO:0000313" key="13">
    <source>
        <dbReference type="Proteomes" id="UP001336250"/>
    </source>
</evidence>
<dbReference type="GO" id="GO:0004821">
    <property type="term" value="F:histidine-tRNA ligase activity"/>
    <property type="evidence" value="ECO:0007669"/>
    <property type="project" value="TreeGrafter"/>
</dbReference>
<feature type="binding site" evidence="10">
    <location>
        <position position="124"/>
    </location>
    <ligand>
        <name>L-histidine</name>
        <dbReference type="ChEBI" id="CHEBI:57595"/>
    </ligand>
</feature>
<comment type="function">
    <text evidence="8 9">Required for the first step of histidine biosynthesis. May allow the feedback regulation of ATP phosphoribosyltransferase activity by histidine.</text>
</comment>
<feature type="binding site" evidence="10">
    <location>
        <begin position="272"/>
        <end position="273"/>
    </location>
    <ligand>
        <name>L-histidine</name>
        <dbReference type="ChEBI" id="CHEBI:57595"/>
    </ligand>
</feature>
<dbReference type="CDD" id="cd00773">
    <property type="entry name" value="HisRS-like_core"/>
    <property type="match status" value="1"/>
</dbReference>
<dbReference type="GO" id="GO:0006427">
    <property type="term" value="P:histidyl-tRNA aminoacylation"/>
    <property type="evidence" value="ECO:0007669"/>
    <property type="project" value="TreeGrafter"/>
</dbReference>
<dbReference type="RefSeq" id="WP_332291380.1">
    <property type="nucleotide sequence ID" value="NZ_JAZIBG010000036.1"/>
</dbReference>
<organism evidence="12 13">
    <name type="scientific">Aquincola agrisoli</name>
    <dbReference type="NCBI Taxonomy" id="3119538"/>
    <lineage>
        <taxon>Bacteria</taxon>
        <taxon>Pseudomonadati</taxon>
        <taxon>Pseudomonadota</taxon>
        <taxon>Betaproteobacteria</taxon>
        <taxon>Burkholderiales</taxon>
        <taxon>Sphaerotilaceae</taxon>
        <taxon>Aquincola</taxon>
    </lineage>
</organism>
<keyword evidence="9" id="KW-0028">Amino-acid biosynthesis</keyword>
<dbReference type="Pfam" id="PF13393">
    <property type="entry name" value="tRNA-synt_His"/>
    <property type="match status" value="1"/>
</dbReference>
<keyword evidence="12" id="KW-0328">Glycosyltransferase</keyword>
<feature type="binding site" evidence="10">
    <location>
        <position position="128"/>
    </location>
    <ligand>
        <name>L-histidine</name>
        <dbReference type="ChEBI" id="CHEBI:57595"/>
    </ligand>
</feature>
<proteinExistence type="inferred from homology"/>
<evidence type="ECO:0000256" key="1">
    <source>
        <dbReference type="ARBA" id="ARBA00004496"/>
    </source>
</evidence>
<comment type="pathway">
    <text evidence="2 9">Amino-acid biosynthesis; L-histidine biosynthesis; L-histidine from 5-phospho-alpha-D-ribose 1-diphosphate: step 1/9.</text>
</comment>
<comment type="similarity">
    <text evidence="3 9">Belongs to the class-II aminoacyl-tRNA synthetase family. HisZ subfamily.</text>
</comment>
<dbReference type="GO" id="GO:0000105">
    <property type="term" value="P:L-histidine biosynthetic process"/>
    <property type="evidence" value="ECO:0007669"/>
    <property type="project" value="UniProtKB-UniRule"/>
</dbReference>
<sequence>MSSAWLLPEHIADVLPSQARRIEELRRALLDMARGYGFELVMPPLLEHLDSLLSGTGRELDLKTFKLVDQLSGRTLGLRADTTPQVARIDAHLLNRRGVTRLAYCGPVLHTRPERLHATREPLQFGAEIYGHAGLEAELEVIELALDGLRSAGIERPVLDLGDARVVRAVLADSSLDAGRLDELVSALAHKDGGAMAALTAEFPPETRQALSTLLRLYGGSDVLQAARTHLPARAPITAALDDLEWLASHVRRTHPQVRVGFDLADMSGYAYYSGVRFALYGEGASDSLVRGGRYDEVGAVFGRKRPAVGFSLDLKSLVDLATPHPPRVAIRAPWGEDAALRAAVRQLREQGETVVCVLPGHEHEGQEFDCDRELACIDGRWALRAL</sequence>
<accession>A0AAW9QK75</accession>
<evidence type="ECO:0000256" key="10">
    <source>
        <dbReference type="PIRSR" id="PIRSR001549-1"/>
    </source>
</evidence>
<feature type="domain" description="Class II Histidinyl-tRNA synthetase (HisRS)-like catalytic core" evidence="11">
    <location>
        <begin position="10"/>
        <end position="318"/>
    </location>
</feature>
<comment type="subcellular location">
    <subcellularLocation>
        <location evidence="1 9">Cytoplasm</location>
    </subcellularLocation>
</comment>
<dbReference type="GO" id="GO:0016757">
    <property type="term" value="F:glycosyltransferase activity"/>
    <property type="evidence" value="ECO:0007669"/>
    <property type="project" value="UniProtKB-KW"/>
</dbReference>
<evidence type="ECO:0000259" key="11">
    <source>
        <dbReference type="Pfam" id="PF13393"/>
    </source>
</evidence>
<name>A0AAW9QK75_9BURK</name>
<dbReference type="HAMAP" id="MF_00125">
    <property type="entry name" value="HisZ"/>
    <property type="match status" value="1"/>
</dbReference>
<dbReference type="Gene3D" id="3.30.930.10">
    <property type="entry name" value="Bira Bifunctional Protein, Domain 2"/>
    <property type="match status" value="1"/>
</dbReference>
<reference evidence="12 13" key="1">
    <citation type="submission" date="2024-02" db="EMBL/GenBank/DDBJ databases">
        <title>Genome sequence of Aquincola sp. MAHUQ-54.</title>
        <authorList>
            <person name="Huq M.A."/>
        </authorList>
    </citation>
    <scope>NUCLEOTIDE SEQUENCE [LARGE SCALE GENOMIC DNA]</scope>
    <source>
        <strain evidence="12 13">MAHUQ-54</strain>
    </source>
</reference>
<dbReference type="PANTHER" id="PTHR43707:SF1">
    <property type="entry name" value="HISTIDINE--TRNA LIGASE, MITOCHONDRIAL-RELATED"/>
    <property type="match status" value="1"/>
</dbReference>
<protein>
    <recommendedName>
        <fullName evidence="5 9">ATP phosphoribosyltransferase regulatory subunit</fullName>
    </recommendedName>
</protein>
<evidence type="ECO:0000256" key="5">
    <source>
        <dbReference type="ARBA" id="ARBA00020397"/>
    </source>
</evidence>
<evidence type="ECO:0000256" key="2">
    <source>
        <dbReference type="ARBA" id="ARBA00004667"/>
    </source>
</evidence>
<keyword evidence="12" id="KW-0808">Transferase</keyword>
<dbReference type="PANTHER" id="PTHR43707">
    <property type="entry name" value="HISTIDYL-TRNA SYNTHETASE"/>
    <property type="match status" value="1"/>
</dbReference>
<evidence type="ECO:0000256" key="4">
    <source>
        <dbReference type="ARBA" id="ARBA00011496"/>
    </source>
</evidence>
<dbReference type="PIRSF" id="PIRSF001549">
    <property type="entry name" value="His-tRNA_synth"/>
    <property type="match status" value="1"/>
</dbReference>
<dbReference type="InterPro" id="IPR041715">
    <property type="entry name" value="HisRS-like_core"/>
</dbReference>
<dbReference type="InterPro" id="IPR045864">
    <property type="entry name" value="aa-tRNA-synth_II/BPL/LPL"/>
</dbReference>
<dbReference type="NCBIfam" id="TIGR00443">
    <property type="entry name" value="hisZ_biosyn_reg"/>
    <property type="match status" value="1"/>
</dbReference>
<dbReference type="NCBIfam" id="NF008935">
    <property type="entry name" value="PRK12292.1-1"/>
    <property type="match status" value="1"/>
</dbReference>
<comment type="caution">
    <text evidence="12">The sequence shown here is derived from an EMBL/GenBank/DDBJ whole genome shotgun (WGS) entry which is preliminary data.</text>
</comment>
<comment type="miscellaneous">
    <text evidence="9">This function is generally fulfilled by the C-terminal part of HisG, which is missing in some bacteria such as this one.</text>
</comment>
<dbReference type="NCBIfam" id="NF009086">
    <property type="entry name" value="PRK12421.1"/>
    <property type="match status" value="1"/>
</dbReference>
<evidence type="ECO:0000256" key="9">
    <source>
        <dbReference type="HAMAP-Rule" id="MF_00125"/>
    </source>
</evidence>
<dbReference type="GO" id="GO:0005737">
    <property type="term" value="C:cytoplasm"/>
    <property type="evidence" value="ECO:0007669"/>
    <property type="project" value="UniProtKB-SubCell"/>
</dbReference>
<evidence type="ECO:0000256" key="3">
    <source>
        <dbReference type="ARBA" id="ARBA00005539"/>
    </source>
</evidence>
<dbReference type="InterPro" id="IPR004516">
    <property type="entry name" value="HisRS/HisZ"/>
</dbReference>
<comment type="subunit">
    <text evidence="4 9">Heteromultimer composed of HisG and HisZ subunits.</text>
</comment>
<dbReference type="AlphaFoldDB" id="A0AAW9QK75"/>
<evidence type="ECO:0000256" key="8">
    <source>
        <dbReference type="ARBA" id="ARBA00025246"/>
    </source>
</evidence>
<evidence type="ECO:0000256" key="7">
    <source>
        <dbReference type="ARBA" id="ARBA00023102"/>
    </source>
</evidence>
<keyword evidence="13" id="KW-1185">Reference proteome</keyword>
<evidence type="ECO:0000256" key="6">
    <source>
        <dbReference type="ARBA" id="ARBA00022490"/>
    </source>
</evidence>
<dbReference type="InterPro" id="IPR004517">
    <property type="entry name" value="HisZ"/>
</dbReference>
<keyword evidence="7 9" id="KW-0368">Histidine biosynthesis</keyword>
<dbReference type="EMBL" id="JAZIBG010000036">
    <property type="protein sequence ID" value="MEF7616019.1"/>
    <property type="molecule type" value="Genomic_DNA"/>
</dbReference>
<evidence type="ECO:0000313" key="12">
    <source>
        <dbReference type="EMBL" id="MEF7616019.1"/>
    </source>
</evidence>
<gene>
    <name evidence="9" type="primary">hisZ</name>
    <name evidence="12" type="ORF">V4F39_19045</name>
</gene>
<feature type="binding site" evidence="10">
    <location>
        <begin position="81"/>
        <end position="83"/>
    </location>
    <ligand>
        <name>L-histidine</name>
        <dbReference type="ChEBI" id="CHEBI:57595"/>
    </ligand>
</feature>
<dbReference type="SUPFAM" id="SSF55681">
    <property type="entry name" value="Class II aaRS and biotin synthetases"/>
    <property type="match status" value="1"/>
</dbReference>